<keyword evidence="2" id="KW-1185">Reference proteome</keyword>
<protein>
    <submittedName>
        <fullName evidence="1">Uncharacterized protein</fullName>
    </submittedName>
</protein>
<feature type="non-terminal residue" evidence="1">
    <location>
        <position position="1"/>
    </location>
</feature>
<feature type="non-terminal residue" evidence="1">
    <location>
        <position position="163"/>
    </location>
</feature>
<gene>
    <name evidence="1" type="ORF">KUCAC02_011577</name>
</gene>
<proteinExistence type="predicted"/>
<reference evidence="1" key="1">
    <citation type="submission" date="2022-05" db="EMBL/GenBank/DDBJ databases">
        <title>Chromosome-level genome of Chaenocephalus aceratus.</title>
        <authorList>
            <person name="Park H."/>
        </authorList>
    </citation>
    <scope>NUCLEOTIDE SEQUENCE</scope>
    <source>
        <strain evidence="1">KU_202001</strain>
    </source>
</reference>
<evidence type="ECO:0000313" key="1">
    <source>
        <dbReference type="EMBL" id="KAI4818224.1"/>
    </source>
</evidence>
<dbReference type="Proteomes" id="UP001057452">
    <property type="component" value="Chromosome 11"/>
</dbReference>
<comment type="caution">
    <text evidence="1">The sequence shown here is derived from an EMBL/GenBank/DDBJ whole genome shotgun (WGS) entry which is preliminary data.</text>
</comment>
<accession>A0ACB9WW87</accession>
<evidence type="ECO:0000313" key="2">
    <source>
        <dbReference type="Proteomes" id="UP001057452"/>
    </source>
</evidence>
<dbReference type="EMBL" id="CM043795">
    <property type="protein sequence ID" value="KAI4818224.1"/>
    <property type="molecule type" value="Genomic_DNA"/>
</dbReference>
<organism evidence="1 2">
    <name type="scientific">Chaenocephalus aceratus</name>
    <name type="common">Blackfin icefish</name>
    <name type="synonym">Chaenichthys aceratus</name>
    <dbReference type="NCBI Taxonomy" id="36190"/>
    <lineage>
        <taxon>Eukaryota</taxon>
        <taxon>Metazoa</taxon>
        <taxon>Chordata</taxon>
        <taxon>Craniata</taxon>
        <taxon>Vertebrata</taxon>
        <taxon>Euteleostomi</taxon>
        <taxon>Actinopterygii</taxon>
        <taxon>Neopterygii</taxon>
        <taxon>Teleostei</taxon>
        <taxon>Neoteleostei</taxon>
        <taxon>Acanthomorphata</taxon>
        <taxon>Eupercaria</taxon>
        <taxon>Perciformes</taxon>
        <taxon>Notothenioidei</taxon>
        <taxon>Channichthyidae</taxon>
        <taxon>Chaenocephalus</taxon>
    </lineage>
</organism>
<sequence>LPGVLFLSFYFLLSLFFVTLHRGPFSLSPPSILSVPPLLTQSLPLPSVSVSLSGWVPAVELVRLVAGVTARLSGVACDQGGCRAARPIGAERLRLTAGHLSRAISVGAEARSPLVGPAYYPWASASPRPHARLSFQRKPVRIGLERLFHLVTQGLTRSDWSGP</sequence>
<name>A0ACB9WW87_CHAAC</name>